<dbReference type="InterPro" id="IPR010998">
    <property type="entry name" value="Integrase_recombinase_N"/>
</dbReference>
<feature type="active site" evidence="11">
    <location>
        <position position="242"/>
    </location>
</feature>
<dbReference type="Pfam" id="PF02899">
    <property type="entry name" value="Phage_int_SAM_1"/>
    <property type="match status" value="1"/>
</dbReference>
<feature type="active site" description="O-(3'-phospho-DNA)-tyrosine intermediate" evidence="11">
    <location>
        <position position="277"/>
    </location>
</feature>
<dbReference type="NCBIfam" id="TIGR02225">
    <property type="entry name" value="recomb_XerD"/>
    <property type="match status" value="1"/>
</dbReference>
<dbReference type="NCBIfam" id="NF001399">
    <property type="entry name" value="PRK00283.1"/>
    <property type="match status" value="1"/>
</dbReference>
<keyword evidence="5 11" id="KW-0132">Cell division</keyword>
<evidence type="ECO:0000256" key="9">
    <source>
        <dbReference type="ARBA" id="ARBA00023172"/>
    </source>
</evidence>
<keyword evidence="8 11" id="KW-0238">DNA-binding</keyword>
<sequence length="297" mass="34249">MEYELIDEFYRFLLLERGFSQHTIAAYATDLNKFLSFLQEKGIESLLHVQPKEINEFIYWLSKKNLSPRSRARILSGIKTFFRFLVFTKRLSSNPAALAEIPKFPKKLPQVLSLKEVERLLEQPDTTTIRGLRDKAMLELLYATGLRISELVRLKLNQINLEAGYIIIMGKGAKERLVPIGSKAINALNIYLEKARYILSNSPSNPYLFIGYQGKPITRQAFWEIIKRYAIQAGIEKSISPHTLRHSFATHLLERGADLRSVQTMLGHASITTTEIYTHITKTHLKETYVRFHPRAK</sequence>
<feature type="domain" description="Core-binding (CB)" evidence="13">
    <location>
        <begin position="1"/>
        <end position="86"/>
    </location>
</feature>
<dbReference type="PANTHER" id="PTHR30349:SF81">
    <property type="entry name" value="TYROSINE RECOMBINASE XERC"/>
    <property type="match status" value="1"/>
</dbReference>
<feature type="domain" description="Tyr recombinase" evidence="12">
    <location>
        <begin position="107"/>
        <end position="290"/>
    </location>
</feature>
<dbReference type="Gene3D" id="1.10.150.130">
    <property type="match status" value="1"/>
</dbReference>
<dbReference type="AlphaFoldDB" id="A0A7C0U3Q6"/>
<proteinExistence type="inferred from homology"/>
<evidence type="ECO:0000256" key="1">
    <source>
        <dbReference type="ARBA" id="ARBA00004496"/>
    </source>
</evidence>
<dbReference type="HAMAP" id="MF_01807">
    <property type="entry name" value="Recomb_XerD"/>
    <property type="match status" value="1"/>
</dbReference>
<dbReference type="GO" id="GO:0007059">
    <property type="term" value="P:chromosome segregation"/>
    <property type="evidence" value="ECO:0007669"/>
    <property type="project" value="UniProtKB-UniRule"/>
</dbReference>
<dbReference type="PANTHER" id="PTHR30349">
    <property type="entry name" value="PHAGE INTEGRASE-RELATED"/>
    <property type="match status" value="1"/>
</dbReference>
<accession>A0A7C0U3Q6</accession>
<dbReference type="GO" id="GO:0051301">
    <property type="term" value="P:cell division"/>
    <property type="evidence" value="ECO:0007669"/>
    <property type="project" value="UniProtKB-KW"/>
</dbReference>
<comment type="subcellular location">
    <subcellularLocation>
        <location evidence="1 11">Cytoplasm</location>
    </subcellularLocation>
</comment>
<evidence type="ECO:0000256" key="4">
    <source>
        <dbReference type="ARBA" id="ARBA00022490"/>
    </source>
</evidence>
<dbReference type="InterPro" id="IPR004107">
    <property type="entry name" value="Integrase_SAM-like_N"/>
</dbReference>
<name>A0A7C0U3Q6_DESA2</name>
<feature type="active site" evidence="11">
    <location>
        <position position="268"/>
    </location>
</feature>
<evidence type="ECO:0000256" key="2">
    <source>
        <dbReference type="ARBA" id="ARBA00010450"/>
    </source>
</evidence>
<dbReference type="GO" id="GO:0003677">
    <property type="term" value="F:DNA binding"/>
    <property type="evidence" value="ECO:0007669"/>
    <property type="project" value="UniProtKB-UniRule"/>
</dbReference>
<evidence type="ECO:0000313" key="14">
    <source>
        <dbReference type="EMBL" id="HDD44863.1"/>
    </source>
</evidence>
<dbReference type="InterPro" id="IPR011010">
    <property type="entry name" value="DNA_brk_join_enz"/>
</dbReference>
<dbReference type="PROSITE" id="PS51898">
    <property type="entry name" value="TYR_RECOMBINASE"/>
    <property type="match status" value="1"/>
</dbReference>
<comment type="caution">
    <text evidence="14">The sequence shown here is derived from an EMBL/GenBank/DDBJ whole genome shotgun (WGS) entry which is preliminary data.</text>
</comment>
<comment type="subunit">
    <text evidence="11">Forms a cyclic heterotetrameric complex composed of two molecules of XerC and two molecules of XerD.</text>
</comment>
<feature type="active site" evidence="11">
    <location>
        <position position="245"/>
    </location>
</feature>
<evidence type="ECO:0000259" key="13">
    <source>
        <dbReference type="PROSITE" id="PS51900"/>
    </source>
</evidence>
<evidence type="ECO:0000256" key="5">
    <source>
        <dbReference type="ARBA" id="ARBA00022618"/>
    </source>
</evidence>
<dbReference type="NCBIfam" id="NF040815">
    <property type="entry name" value="recomb_XerA_Arch"/>
    <property type="match status" value="1"/>
</dbReference>
<dbReference type="InterPro" id="IPR011932">
    <property type="entry name" value="Recomb_XerD"/>
</dbReference>
<dbReference type="InterPro" id="IPR050090">
    <property type="entry name" value="Tyrosine_recombinase_XerCD"/>
</dbReference>
<dbReference type="InterPro" id="IPR002104">
    <property type="entry name" value="Integrase_catalytic"/>
</dbReference>
<comment type="function">
    <text evidence="11">Site-specific tyrosine recombinase, which acts by catalyzing the cutting and rejoining of the recombining DNA molecules. The XerC-XerD complex is essential to convert dimers of the bacterial chromosome into monomers to permit their segregation at cell division. It also contributes to the segregational stability of plasmids.</text>
</comment>
<reference evidence="14" key="1">
    <citation type="journal article" date="2020" name="mSystems">
        <title>Genome- and Community-Level Interaction Insights into Carbon Utilization and Element Cycling Functions of Hydrothermarchaeota in Hydrothermal Sediment.</title>
        <authorList>
            <person name="Zhou Z."/>
            <person name="Liu Y."/>
            <person name="Xu W."/>
            <person name="Pan J."/>
            <person name="Luo Z.H."/>
            <person name="Li M."/>
        </authorList>
    </citation>
    <scope>NUCLEOTIDE SEQUENCE [LARGE SCALE GENOMIC DNA]</scope>
    <source>
        <strain evidence="14">HyVt-233</strain>
    </source>
</reference>
<feature type="active site" evidence="11">
    <location>
        <position position="171"/>
    </location>
</feature>
<feature type="active site" evidence="11">
    <location>
        <position position="147"/>
    </location>
</feature>
<dbReference type="CDD" id="cd00798">
    <property type="entry name" value="INT_XerDC_C"/>
    <property type="match status" value="1"/>
</dbReference>
<dbReference type="Gene3D" id="1.10.443.10">
    <property type="entry name" value="Intergrase catalytic core"/>
    <property type="match status" value="1"/>
</dbReference>
<dbReference type="Proteomes" id="UP000886289">
    <property type="component" value="Unassembled WGS sequence"/>
</dbReference>
<keyword evidence="6 11" id="KW-0159">Chromosome partition</keyword>
<evidence type="ECO:0000256" key="6">
    <source>
        <dbReference type="ARBA" id="ARBA00022829"/>
    </source>
</evidence>
<dbReference type="GO" id="GO:0006313">
    <property type="term" value="P:DNA transposition"/>
    <property type="evidence" value="ECO:0007669"/>
    <property type="project" value="UniProtKB-UniRule"/>
</dbReference>
<evidence type="ECO:0000256" key="3">
    <source>
        <dbReference type="ARBA" id="ARBA00015810"/>
    </source>
</evidence>
<dbReference type="InterPro" id="IPR023009">
    <property type="entry name" value="Tyrosine_recombinase_XerC/XerD"/>
</dbReference>
<dbReference type="InterPro" id="IPR013762">
    <property type="entry name" value="Integrase-like_cat_sf"/>
</dbReference>
<dbReference type="HAMAP" id="MF_01808">
    <property type="entry name" value="Recomb_XerC_XerD"/>
    <property type="match status" value="1"/>
</dbReference>
<evidence type="ECO:0000256" key="8">
    <source>
        <dbReference type="ARBA" id="ARBA00023125"/>
    </source>
</evidence>
<keyword evidence="4 11" id="KW-0963">Cytoplasm</keyword>
<evidence type="ECO:0000256" key="7">
    <source>
        <dbReference type="ARBA" id="ARBA00022908"/>
    </source>
</evidence>
<dbReference type="PROSITE" id="PS51900">
    <property type="entry name" value="CB"/>
    <property type="match status" value="1"/>
</dbReference>
<dbReference type="Pfam" id="PF00589">
    <property type="entry name" value="Phage_integrase"/>
    <property type="match status" value="1"/>
</dbReference>
<dbReference type="EMBL" id="DRBS01000311">
    <property type="protein sequence ID" value="HDD44863.1"/>
    <property type="molecule type" value="Genomic_DNA"/>
</dbReference>
<gene>
    <name evidence="11 14" type="primary">xerD</name>
    <name evidence="14" type="ORF">ENG63_08410</name>
</gene>
<comment type="similarity">
    <text evidence="2 11">Belongs to the 'phage' integrase family. XerD subfamily.</text>
</comment>
<evidence type="ECO:0000256" key="10">
    <source>
        <dbReference type="ARBA" id="ARBA00023306"/>
    </source>
</evidence>
<keyword evidence="7 11" id="KW-0229">DNA integration</keyword>
<evidence type="ECO:0000259" key="12">
    <source>
        <dbReference type="PROSITE" id="PS51898"/>
    </source>
</evidence>
<evidence type="ECO:0000256" key="11">
    <source>
        <dbReference type="HAMAP-Rule" id="MF_01807"/>
    </source>
</evidence>
<organism evidence="14">
    <name type="scientific">Desulfofervidus auxilii</name>
    <dbReference type="NCBI Taxonomy" id="1621989"/>
    <lineage>
        <taxon>Bacteria</taxon>
        <taxon>Pseudomonadati</taxon>
        <taxon>Thermodesulfobacteriota</taxon>
        <taxon>Candidatus Desulfofervidia</taxon>
        <taxon>Candidatus Desulfofervidales</taxon>
        <taxon>Candidatus Desulfofervidaceae</taxon>
        <taxon>Candidatus Desulfofervidus</taxon>
    </lineage>
</organism>
<protein>
    <recommendedName>
        <fullName evidence="3 11">Tyrosine recombinase XerD</fullName>
    </recommendedName>
</protein>
<keyword evidence="9 11" id="KW-0233">DNA recombination</keyword>
<dbReference type="SUPFAM" id="SSF56349">
    <property type="entry name" value="DNA breaking-rejoining enzymes"/>
    <property type="match status" value="1"/>
</dbReference>
<dbReference type="GO" id="GO:0005737">
    <property type="term" value="C:cytoplasm"/>
    <property type="evidence" value="ECO:0007669"/>
    <property type="project" value="UniProtKB-SubCell"/>
</dbReference>
<keyword evidence="10 11" id="KW-0131">Cell cycle</keyword>
<dbReference type="GO" id="GO:0009037">
    <property type="term" value="F:tyrosine-based site-specific recombinase activity"/>
    <property type="evidence" value="ECO:0007669"/>
    <property type="project" value="UniProtKB-UniRule"/>
</dbReference>
<dbReference type="InterPro" id="IPR044068">
    <property type="entry name" value="CB"/>
</dbReference>